<dbReference type="Pfam" id="PF00892">
    <property type="entry name" value="EamA"/>
    <property type="match status" value="2"/>
</dbReference>
<reference evidence="8 9" key="1">
    <citation type="submission" date="2023-04" db="EMBL/GenBank/DDBJ databases">
        <title>Clostridium tannerae sp. nov., isolated from the fecal material of an alpaca.</title>
        <authorList>
            <person name="Miller S."/>
            <person name="Hendry M."/>
            <person name="King J."/>
            <person name="Sankaranarayanan K."/>
            <person name="Lawson P.A."/>
        </authorList>
    </citation>
    <scope>NUCLEOTIDE SEQUENCE [LARGE SCALE GENOMIC DNA]</scope>
    <source>
        <strain evidence="8 9">A1-XYC3</strain>
    </source>
</reference>
<accession>A0ABU4JQL6</accession>
<organism evidence="8 9">
    <name type="scientific">Clostridium tanneri</name>
    <dbReference type="NCBI Taxonomy" id="3037988"/>
    <lineage>
        <taxon>Bacteria</taxon>
        <taxon>Bacillati</taxon>
        <taxon>Bacillota</taxon>
        <taxon>Clostridia</taxon>
        <taxon>Eubacteriales</taxon>
        <taxon>Clostridiaceae</taxon>
        <taxon>Clostridium</taxon>
    </lineage>
</organism>
<dbReference type="RefSeq" id="WP_318796929.1">
    <property type="nucleotide sequence ID" value="NZ_JARUJP010000004.1"/>
</dbReference>
<dbReference type="EMBL" id="JARUJP010000004">
    <property type="protein sequence ID" value="MDW8800415.1"/>
    <property type="molecule type" value="Genomic_DNA"/>
</dbReference>
<name>A0ABU4JQL6_9CLOT</name>
<dbReference type="InterPro" id="IPR050638">
    <property type="entry name" value="AA-Vitamin_Transporters"/>
</dbReference>
<dbReference type="PANTHER" id="PTHR32322:SF2">
    <property type="entry name" value="EAMA DOMAIN-CONTAINING PROTEIN"/>
    <property type="match status" value="1"/>
</dbReference>
<evidence type="ECO:0000256" key="3">
    <source>
        <dbReference type="ARBA" id="ARBA00022692"/>
    </source>
</evidence>
<proteinExistence type="inferred from homology"/>
<feature type="transmembrane region" description="Helical" evidence="6">
    <location>
        <begin position="253"/>
        <end position="269"/>
    </location>
</feature>
<comment type="similarity">
    <text evidence="2">Belongs to the EamA transporter family.</text>
</comment>
<evidence type="ECO:0000256" key="6">
    <source>
        <dbReference type="SAM" id="Phobius"/>
    </source>
</evidence>
<feature type="domain" description="EamA" evidence="7">
    <location>
        <begin position="157"/>
        <end position="291"/>
    </location>
</feature>
<comment type="caution">
    <text evidence="8">The sequence shown here is derived from an EMBL/GenBank/DDBJ whole genome shotgun (WGS) entry which is preliminary data.</text>
</comment>
<evidence type="ECO:0000256" key="5">
    <source>
        <dbReference type="ARBA" id="ARBA00023136"/>
    </source>
</evidence>
<dbReference type="InterPro" id="IPR037185">
    <property type="entry name" value="EmrE-like"/>
</dbReference>
<feature type="transmembrane region" description="Helical" evidence="6">
    <location>
        <begin position="12"/>
        <end position="34"/>
    </location>
</feature>
<gene>
    <name evidence="8" type="ORF">P8V03_04520</name>
</gene>
<feature type="transmembrane region" description="Helical" evidence="6">
    <location>
        <begin position="188"/>
        <end position="208"/>
    </location>
</feature>
<protein>
    <submittedName>
        <fullName evidence="8">EamA family transporter</fullName>
    </submittedName>
</protein>
<keyword evidence="9" id="KW-1185">Reference proteome</keyword>
<sequence>MNGNKDKEEKKVVLAYLAVCIFWGSTYLAIRIGVSELPATIFAGVRFLVAGSIMLAFAKLKGLEFPKKTVDIKRIAIVGMFLLLGGNGLVVWGEKWVSSGMTSLIVATGPLYTAIIETFFTRSKSMNIKGWCGILMGFVGVGLLVLPNLSTGATSAKGVIFVMLSAILWSSGSIYSKSFKASGSVVTHIGIQMLSGGIGLSIIGTFLGELSKIHLTGRGVGALLYLVLFGSIVGYSCYIYILQKWPASKASTYAYVNPVVAVLLGAVILKEAVSITILVSTVVILVGVFLVQTSGAAEVSQQEKVNGESIAE</sequence>
<feature type="transmembrane region" description="Helical" evidence="6">
    <location>
        <begin position="40"/>
        <end position="60"/>
    </location>
</feature>
<feature type="transmembrane region" description="Helical" evidence="6">
    <location>
        <begin position="72"/>
        <end position="90"/>
    </location>
</feature>
<feature type="transmembrane region" description="Helical" evidence="6">
    <location>
        <begin position="128"/>
        <end position="146"/>
    </location>
</feature>
<feature type="domain" description="EamA" evidence="7">
    <location>
        <begin position="12"/>
        <end position="145"/>
    </location>
</feature>
<evidence type="ECO:0000256" key="4">
    <source>
        <dbReference type="ARBA" id="ARBA00022989"/>
    </source>
</evidence>
<evidence type="ECO:0000313" key="9">
    <source>
        <dbReference type="Proteomes" id="UP001281656"/>
    </source>
</evidence>
<dbReference type="SUPFAM" id="SSF103481">
    <property type="entry name" value="Multidrug resistance efflux transporter EmrE"/>
    <property type="match status" value="2"/>
</dbReference>
<feature type="transmembrane region" description="Helical" evidence="6">
    <location>
        <begin position="96"/>
        <end position="116"/>
    </location>
</feature>
<comment type="subcellular location">
    <subcellularLocation>
        <location evidence="1">Membrane</location>
        <topology evidence="1">Multi-pass membrane protein</topology>
    </subcellularLocation>
</comment>
<dbReference type="PANTHER" id="PTHR32322">
    <property type="entry name" value="INNER MEMBRANE TRANSPORTER"/>
    <property type="match status" value="1"/>
</dbReference>
<evidence type="ECO:0000256" key="1">
    <source>
        <dbReference type="ARBA" id="ARBA00004141"/>
    </source>
</evidence>
<dbReference type="InterPro" id="IPR000620">
    <property type="entry name" value="EamA_dom"/>
</dbReference>
<feature type="transmembrane region" description="Helical" evidence="6">
    <location>
        <begin position="220"/>
        <end position="241"/>
    </location>
</feature>
<evidence type="ECO:0000256" key="2">
    <source>
        <dbReference type="ARBA" id="ARBA00007362"/>
    </source>
</evidence>
<dbReference type="Proteomes" id="UP001281656">
    <property type="component" value="Unassembled WGS sequence"/>
</dbReference>
<feature type="transmembrane region" description="Helical" evidence="6">
    <location>
        <begin position="275"/>
        <end position="291"/>
    </location>
</feature>
<evidence type="ECO:0000259" key="7">
    <source>
        <dbReference type="Pfam" id="PF00892"/>
    </source>
</evidence>
<keyword evidence="3 6" id="KW-0812">Transmembrane</keyword>
<keyword evidence="5 6" id="KW-0472">Membrane</keyword>
<evidence type="ECO:0000313" key="8">
    <source>
        <dbReference type="EMBL" id="MDW8800415.1"/>
    </source>
</evidence>
<keyword evidence="4 6" id="KW-1133">Transmembrane helix</keyword>